<feature type="transmembrane region" description="Helical" evidence="2">
    <location>
        <begin position="46"/>
        <end position="65"/>
    </location>
</feature>
<dbReference type="InterPro" id="IPR019692">
    <property type="entry name" value="CFP-6_PH"/>
</dbReference>
<keyword evidence="2" id="KW-0472">Membrane</keyword>
<name>A0A380PCU4_STRGR</name>
<accession>A0A380PCU4</accession>
<reference evidence="4 5" key="1">
    <citation type="submission" date="2018-06" db="EMBL/GenBank/DDBJ databases">
        <authorList>
            <consortium name="Pathogen Informatics"/>
            <person name="Doyle S."/>
        </authorList>
    </citation>
    <scope>NUCLEOTIDE SEQUENCE [LARGE SCALE GENOMIC DNA]</scope>
    <source>
        <strain evidence="4 5">NCTC7807</strain>
    </source>
</reference>
<protein>
    <submittedName>
        <fullName evidence="4">Integral membrane protein</fullName>
    </submittedName>
</protein>
<evidence type="ECO:0000256" key="2">
    <source>
        <dbReference type="SAM" id="Phobius"/>
    </source>
</evidence>
<keyword evidence="2" id="KW-1133">Transmembrane helix</keyword>
<gene>
    <name evidence="4" type="ORF">NCTC7807_05507</name>
</gene>
<dbReference type="AlphaFoldDB" id="A0A380PCU4"/>
<evidence type="ECO:0000313" key="4">
    <source>
        <dbReference type="EMBL" id="SUP62342.1"/>
    </source>
</evidence>
<dbReference type="GeneID" id="95072440"/>
<organism evidence="4 5">
    <name type="scientific">Streptomyces griseus</name>
    <dbReference type="NCBI Taxonomy" id="1911"/>
    <lineage>
        <taxon>Bacteria</taxon>
        <taxon>Bacillati</taxon>
        <taxon>Actinomycetota</taxon>
        <taxon>Actinomycetes</taxon>
        <taxon>Kitasatosporales</taxon>
        <taxon>Streptomycetaceae</taxon>
        <taxon>Streptomyces</taxon>
    </lineage>
</organism>
<feature type="transmembrane region" description="Helical" evidence="2">
    <location>
        <begin position="181"/>
        <end position="201"/>
    </location>
</feature>
<dbReference type="RefSeq" id="WP_100452503.1">
    <property type="nucleotide sequence ID" value="NZ_UHID01000009.1"/>
</dbReference>
<feature type="region of interest" description="Disordered" evidence="1">
    <location>
        <begin position="132"/>
        <end position="153"/>
    </location>
</feature>
<evidence type="ECO:0000256" key="1">
    <source>
        <dbReference type="SAM" id="MobiDB-lite"/>
    </source>
</evidence>
<dbReference type="EMBL" id="UHID01000009">
    <property type="protein sequence ID" value="SUP62342.1"/>
    <property type="molecule type" value="Genomic_DNA"/>
</dbReference>
<keyword evidence="2" id="KW-0812">Transmembrane</keyword>
<dbReference type="Pfam" id="PF10756">
    <property type="entry name" value="bPH_6"/>
    <property type="match status" value="1"/>
</dbReference>
<feature type="transmembrane region" description="Helical" evidence="2">
    <location>
        <begin position="20"/>
        <end position="39"/>
    </location>
</feature>
<proteinExistence type="predicted"/>
<sequence length="203" mass="21668">MSTPQSSAPEPRTHRSTASLVTGALLLALGAWFGVDAIWRGSGRTPWVALAALVTLVPLVVAYTLRPAVVSDEDRLTVRNPFRTVTLPWAAVAELRSGFTNEVRSDGRTYQLWALPVSLRARKKAARAQMRDAVADPHGATPTTVSQPVRSDSDQAVEDLREIAERRAAAPTAQGPAVVRWAYEIIAPTAVGAIALVVLVATG</sequence>
<evidence type="ECO:0000313" key="5">
    <source>
        <dbReference type="Proteomes" id="UP000254150"/>
    </source>
</evidence>
<evidence type="ECO:0000259" key="3">
    <source>
        <dbReference type="Pfam" id="PF10756"/>
    </source>
</evidence>
<feature type="domain" description="Low molecular weight protein antigen 6 PH" evidence="3">
    <location>
        <begin position="66"/>
        <end position="135"/>
    </location>
</feature>
<feature type="compositionally biased region" description="Polar residues" evidence="1">
    <location>
        <begin position="141"/>
        <end position="150"/>
    </location>
</feature>
<dbReference type="Proteomes" id="UP000254150">
    <property type="component" value="Unassembled WGS sequence"/>
</dbReference>